<comment type="caution">
    <text evidence="2">The sequence shown here is derived from an EMBL/GenBank/DDBJ whole genome shotgun (WGS) entry which is preliminary data.</text>
</comment>
<evidence type="ECO:0000313" key="2">
    <source>
        <dbReference type="EMBL" id="GBD53321.1"/>
    </source>
</evidence>
<dbReference type="RefSeq" id="WP_002754856.1">
    <property type="nucleotide sequence ID" value="NZ_BEIU01000001.1"/>
</dbReference>
<dbReference type="Proteomes" id="UP000236321">
    <property type="component" value="Unassembled WGS sequence"/>
</dbReference>
<sequence length="109" mass="12277">MKLPNGELAEISMEKLIGYCLNPEHSRGKNKARVFRSRLGITAENAEVLRSLISQAALEGEVVQQAVTEFGQQFKVDWTIPEREGTQLRTIWEVGLINPNPRLISAFIK</sequence>
<organism evidence="2 3">
    <name type="scientific">Microcystis aeruginosa NIES-298</name>
    <dbReference type="NCBI Taxonomy" id="449468"/>
    <lineage>
        <taxon>Bacteria</taxon>
        <taxon>Bacillati</taxon>
        <taxon>Cyanobacteriota</taxon>
        <taxon>Cyanophyceae</taxon>
        <taxon>Oscillatoriophycideae</taxon>
        <taxon>Chroococcales</taxon>
        <taxon>Microcystaceae</taxon>
        <taxon>Microcystis</taxon>
    </lineage>
</organism>
<accession>A0A2H6BT29</accession>
<dbReference type="Pfam" id="PF21814">
    <property type="entry name" value="DUF6883"/>
    <property type="match status" value="1"/>
</dbReference>
<dbReference type="EMBL" id="BEYQ01000007">
    <property type="protein sequence ID" value="GBD53321.1"/>
    <property type="molecule type" value="Genomic_DNA"/>
</dbReference>
<protein>
    <recommendedName>
        <fullName evidence="1">DUF6883 domain-containing protein</fullName>
    </recommendedName>
</protein>
<dbReference type="InterPro" id="IPR049250">
    <property type="entry name" value="DUF6883"/>
</dbReference>
<feature type="domain" description="DUF6883" evidence="1">
    <location>
        <begin position="2"/>
        <end position="108"/>
    </location>
</feature>
<evidence type="ECO:0000313" key="3">
    <source>
        <dbReference type="Proteomes" id="UP000236321"/>
    </source>
</evidence>
<evidence type="ECO:0000259" key="1">
    <source>
        <dbReference type="Pfam" id="PF21814"/>
    </source>
</evidence>
<gene>
    <name evidence="2" type="ORF">BGM30_24140</name>
</gene>
<proteinExistence type="predicted"/>
<reference evidence="3" key="1">
    <citation type="submission" date="2017-12" db="EMBL/GenBank/DDBJ databases">
        <title>Improved Draft Genome Sequence of Microcystis aeruginosa NIES-298, a Microcystin-Producing Cyanobacterium from Lake Kasumigaura, Japan.</title>
        <authorList>
            <person name="Yamaguchi H."/>
            <person name="Suzuki S."/>
            <person name="Kawachi M."/>
        </authorList>
    </citation>
    <scope>NUCLEOTIDE SEQUENCE [LARGE SCALE GENOMIC DNA]</scope>
    <source>
        <strain evidence="3">NIES-298</strain>
    </source>
</reference>
<name>A0A2H6BT29_MICAE</name>
<dbReference type="AlphaFoldDB" id="A0A2H6BT29"/>